<reference evidence="1 2" key="1">
    <citation type="submission" date="2021-06" db="EMBL/GenBank/DDBJ databases">
        <authorList>
            <person name="Palmer J.M."/>
        </authorList>
    </citation>
    <scope>NUCLEOTIDE SEQUENCE [LARGE SCALE GENOMIC DNA]</scope>
    <source>
        <strain evidence="1 2">AS_MEX2019</strain>
        <tissue evidence="1">Muscle</tissue>
    </source>
</reference>
<sequence length="81" mass="9131">ANLQPEEASSPPDPKASPRLSRASIFLSQILQFVSRVDIKYKRLNSNERVRIINSGNATLARQSFELARQEGEHNDKPTLK</sequence>
<dbReference type="EMBL" id="JAHRIP010064505">
    <property type="protein sequence ID" value="MEQ2305583.1"/>
    <property type="molecule type" value="Genomic_DNA"/>
</dbReference>
<feature type="non-terminal residue" evidence="1">
    <location>
        <position position="1"/>
    </location>
</feature>
<proteinExistence type="predicted"/>
<evidence type="ECO:0000313" key="1">
    <source>
        <dbReference type="EMBL" id="MEQ2305583.1"/>
    </source>
</evidence>
<accession>A0ABV0ZJP4</accession>
<dbReference type="Proteomes" id="UP001469553">
    <property type="component" value="Unassembled WGS sequence"/>
</dbReference>
<evidence type="ECO:0000313" key="2">
    <source>
        <dbReference type="Proteomes" id="UP001469553"/>
    </source>
</evidence>
<name>A0ABV0ZJP4_9TELE</name>
<organism evidence="1 2">
    <name type="scientific">Ameca splendens</name>
    <dbReference type="NCBI Taxonomy" id="208324"/>
    <lineage>
        <taxon>Eukaryota</taxon>
        <taxon>Metazoa</taxon>
        <taxon>Chordata</taxon>
        <taxon>Craniata</taxon>
        <taxon>Vertebrata</taxon>
        <taxon>Euteleostomi</taxon>
        <taxon>Actinopterygii</taxon>
        <taxon>Neopterygii</taxon>
        <taxon>Teleostei</taxon>
        <taxon>Neoteleostei</taxon>
        <taxon>Acanthomorphata</taxon>
        <taxon>Ovalentaria</taxon>
        <taxon>Atherinomorphae</taxon>
        <taxon>Cyprinodontiformes</taxon>
        <taxon>Goodeidae</taxon>
        <taxon>Ameca</taxon>
    </lineage>
</organism>
<keyword evidence="2" id="KW-1185">Reference proteome</keyword>
<gene>
    <name evidence="1" type="primary">CARD11_2</name>
    <name evidence="1" type="ORF">AMECASPLE_039312</name>
</gene>
<protein>
    <submittedName>
        <fullName evidence="1">Caspase recruitment domain-containing protein 11</fullName>
    </submittedName>
</protein>
<comment type="caution">
    <text evidence="1">The sequence shown here is derived from an EMBL/GenBank/DDBJ whole genome shotgun (WGS) entry which is preliminary data.</text>
</comment>